<dbReference type="RefSeq" id="XP_001453722.1">
    <property type="nucleotide sequence ID" value="XM_001453685.1"/>
</dbReference>
<dbReference type="STRING" id="5888.A0DTF8"/>
<sequence>MENDKQSQFEDHILQRFTLLEFKGKGAYGVVWKAHDKQTKSIVALKKVFDAFHNKTDSQRTFREVIFLEQVSKNVNIIKLLQVIKAQNNRDIYMVFEYMETDLHKVIRANILETIHKKYVVYQLLKAIKFLHSGDIIHRDLKPANLLINADCMVKLADFGLARTVNNSSEDDEFLQVPILTEYVATRWYRAPEILLGSQKYSKAVDMWSIGCILGEMILGKAIFPGTSTMNQVEMILEILGTPTEEDIKSIAAPLAKHILDNFQYVKPKNFKTVFSQESDDTLSFLKNLLVFNPQKRLTVEQALAHPYIAEFAGSEDENVIDFPIQTFMDDNVQYSIEEYMTTLYQHINQKNTQQNLFSSHQSPTNAMKPSSAIQQSTTPMSAVEKRNKKGDSIEGSNYNSENKQQIIKQEVKKKVSEDNQNQKMSAFEKFKSIENMIKMQKAKLGTSNGQITVQNSSKLQYGNKSVNITRAESLKKKEASCVFYFVEFQELLVPSPAAKSKIQKIVSQNTFKDPQKIQTIKSQSKLPKHESQHDKFLNKKTYLQYILSGKAKLQK</sequence>
<dbReference type="GO" id="GO:0004674">
    <property type="term" value="F:protein serine/threonine kinase activity"/>
    <property type="evidence" value="ECO:0000318"/>
    <property type="project" value="GO_Central"/>
</dbReference>
<dbReference type="GO" id="GO:0106310">
    <property type="term" value="F:protein serine kinase activity"/>
    <property type="evidence" value="ECO:0007669"/>
    <property type="project" value="RHEA"/>
</dbReference>
<comment type="catalytic activity">
    <reaction evidence="8">
        <text>L-seryl-[protein] + ATP = O-phospho-L-seryl-[protein] + ADP + H(+)</text>
        <dbReference type="Rhea" id="RHEA:17989"/>
        <dbReference type="Rhea" id="RHEA-COMP:9863"/>
        <dbReference type="Rhea" id="RHEA-COMP:11604"/>
        <dbReference type="ChEBI" id="CHEBI:15378"/>
        <dbReference type="ChEBI" id="CHEBI:29999"/>
        <dbReference type="ChEBI" id="CHEBI:30616"/>
        <dbReference type="ChEBI" id="CHEBI:83421"/>
        <dbReference type="ChEBI" id="CHEBI:456216"/>
        <dbReference type="EC" id="2.7.11.24"/>
    </reaction>
</comment>
<evidence type="ECO:0000313" key="12">
    <source>
        <dbReference type="Proteomes" id="UP000000600"/>
    </source>
</evidence>
<evidence type="ECO:0000256" key="8">
    <source>
        <dbReference type="ARBA" id="ARBA00048312"/>
    </source>
</evidence>
<feature type="compositionally biased region" description="Basic and acidic residues" evidence="9">
    <location>
        <begin position="384"/>
        <end position="393"/>
    </location>
</feature>
<dbReference type="InterPro" id="IPR003527">
    <property type="entry name" value="MAP_kinase_CS"/>
</dbReference>
<dbReference type="FunFam" id="3.30.200.20:FF:000166">
    <property type="entry name" value="Mitogen-activated protein kinase"/>
    <property type="match status" value="1"/>
</dbReference>
<feature type="domain" description="Protein kinase" evidence="10">
    <location>
        <begin position="17"/>
        <end position="309"/>
    </location>
</feature>
<dbReference type="EC" id="2.7.11.24" evidence="1"/>
<keyword evidence="3" id="KW-0808">Transferase</keyword>
<keyword evidence="4" id="KW-0547">Nucleotide-binding</keyword>
<accession>A0DTF8</accession>
<dbReference type="OMA" id="FPIQTFM"/>
<dbReference type="Gene3D" id="1.10.510.10">
    <property type="entry name" value="Transferase(Phosphotransferase) domain 1"/>
    <property type="match status" value="1"/>
</dbReference>
<dbReference type="KEGG" id="ptm:GSPATT00020006001"/>
<proteinExistence type="predicted"/>
<evidence type="ECO:0000256" key="7">
    <source>
        <dbReference type="ARBA" id="ARBA00047592"/>
    </source>
</evidence>
<dbReference type="PROSITE" id="PS50011">
    <property type="entry name" value="PROTEIN_KINASE_DOM"/>
    <property type="match status" value="1"/>
</dbReference>
<dbReference type="InterPro" id="IPR050117">
    <property type="entry name" value="MAPK"/>
</dbReference>
<gene>
    <name evidence="11" type="ORF">GSPATT00020006001</name>
</gene>
<protein>
    <recommendedName>
        <fullName evidence="1">mitogen-activated protein kinase</fullName>
        <ecNumber evidence="1">2.7.11.24</ecNumber>
    </recommendedName>
</protein>
<evidence type="ECO:0000256" key="6">
    <source>
        <dbReference type="ARBA" id="ARBA00022840"/>
    </source>
</evidence>
<dbReference type="InParanoid" id="A0DTF8"/>
<dbReference type="InterPro" id="IPR000719">
    <property type="entry name" value="Prot_kinase_dom"/>
</dbReference>
<keyword evidence="6" id="KW-0067">ATP-binding</keyword>
<dbReference type="Pfam" id="PF00069">
    <property type="entry name" value="Pkinase"/>
    <property type="match status" value="1"/>
</dbReference>
<dbReference type="PANTHER" id="PTHR24055">
    <property type="entry name" value="MITOGEN-ACTIVATED PROTEIN KINASE"/>
    <property type="match status" value="1"/>
</dbReference>
<evidence type="ECO:0000256" key="1">
    <source>
        <dbReference type="ARBA" id="ARBA00012411"/>
    </source>
</evidence>
<dbReference type="GO" id="GO:0035556">
    <property type="term" value="P:intracellular signal transduction"/>
    <property type="evidence" value="ECO:0000318"/>
    <property type="project" value="GO_Central"/>
</dbReference>
<feature type="region of interest" description="Disordered" evidence="9">
    <location>
        <begin position="358"/>
        <end position="406"/>
    </location>
</feature>
<dbReference type="EMBL" id="CT868574">
    <property type="protein sequence ID" value="CAK86325.1"/>
    <property type="molecule type" value="Genomic_DNA"/>
</dbReference>
<dbReference type="eggNOG" id="KOG0660">
    <property type="taxonomic scope" value="Eukaryota"/>
</dbReference>
<dbReference type="FunFam" id="1.10.510.10:FF:000238">
    <property type="entry name" value="Mitogen-activated protein kinase"/>
    <property type="match status" value="1"/>
</dbReference>
<dbReference type="SMART" id="SM00220">
    <property type="entry name" value="S_TKc"/>
    <property type="match status" value="1"/>
</dbReference>
<evidence type="ECO:0000259" key="10">
    <source>
        <dbReference type="PROSITE" id="PS50011"/>
    </source>
</evidence>
<dbReference type="SUPFAM" id="SSF56112">
    <property type="entry name" value="Protein kinase-like (PK-like)"/>
    <property type="match status" value="1"/>
</dbReference>
<dbReference type="GO" id="GO:0004707">
    <property type="term" value="F:MAP kinase activity"/>
    <property type="evidence" value="ECO:0007669"/>
    <property type="project" value="UniProtKB-EC"/>
</dbReference>
<evidence type="ECO:0000256" key="5">
    <source>
        <dbReference type="ARBA" id="ARBA00022777"/>
    </source>
</evidence>
<dbReference type="Proteomes" id="UP000000600">
    <property type="component" value="Unassembled WGS sequence"/>
</dbReference>
<keyword evidence="2" id="KW-0723">Serine/threonine-protein kinase</keyword>
<evidence type="ECO:0000256" key="9">
    <source>
        <dbReference type="SAM" id="MobiDB-lite"/>
    </source>
</evidence>
<dbReference type="CDD" id="cd07852">
    <property type="entry name" value="STKc_MAPK15-like"/>
    <property type="match status" value="1"/>
</dbReference>
<dbReference type="PROSITE" id="PS00108">
    <property type="entry name" value="PROTEIN_KINASE_ST"/>
    <property type="match status" value="1"/>
</dbReference>
<dbReference type="GO" id="GO:0005634">
    <property type="term" value="C:nucleus"/>
    <property type="evidence" value="ECO:0000318"/>
    <property type="project" value="GO_Central"/>
</dbReference>
<dbReference type="GO" id="GO:0005737">
    <property type="term" value="C:cytoplasm"/>
    <property type="evidence" value="ECO:0000318"/>
    <property type="project" value="GO_Central"/>
</dbReference>
<dbReference type="InterPro" id="IPR008271">
    <property type="entry name" value="Ser/Thr_kinase_AS"/>
</dbReference>
<dbReference type="GO" id="GO:0005524">
    <property type="term" value="F:ATP binding"/>
    <property type="evidence" value="ECO:0007669"/>
    <property type="project" value="UniProtKB-KW"/>
</dbReference>
<keyword evidence="5" id="KW-0418">Kinase</keyword>
<evidence type="ECO:0000256" key="4">
    <source>
        <dbReference type="ARBA" id="ARBA00022741"/>
    </source>
</evidence>
<keyword evidence="12" id="KW-1185">Reference proteome</keyword>
<reference evidence="11 12" key="1">
    <citation type="journal article" date="2006" name="Nature">
        <title>Global trends of whole-genome duplications revealed by the ciliate Paramecium tetraurelia.</title>
        <authorList>
            <consortium name="Genoscope"/>
            <person name="Aury J.-M."/>
            <person name="Jaillon O."/>
            <person name="Duret L."/>
            <person name="Noel B."/>
            <person name="Jubin C."/>
            <person name="Porcel B.M."/>
            <person name="Segurens B."/>
            <person name="Daubin V."/>
            <person name="Anthouard V."/>
            <person name="Aiach N."/>
            <person name="Arnaiz O."/>
            <person name="Billaut A."/>
            <person name="Beisson J."/>
            <person name="Blanc I."/>
            <person name="Bouhouche K."/>
            <person name="Camara F."/>
            <person name="Duharcourt S."/>
            <person name="Guigo R."/>
            <person name="Gogendeau D."/>
            <person name="Katinka M."/>
            <person name="Keller A.-M."/>
            <person name="Kissmehl R."/>
            <person name="Klotz C."/>
            <person name="Koll F."/>
            <person name="Le Moue A."/>
            <person name="Lepere C."/>
            <person name="Malinsky S."/>
            <person name="Nowacki M."/>
            <person name="Nowak J.K."/>
            <person name="Plattner H."/>
            <person name="Poulain J."/>
            <person name="Ruiz F."/>
            <person name="Serrano V."/>
            <person name="Zagulski M."/>
            <person name="Dessen P."/>
            <person name="Betermier M."/>
            <person name="Weissenbach J."/>
            <person name="Scarpelli C."/>
            <person name="Schachter V."/>
            <person name="Sperling L."/>
            <person name="Meyer E."/>
            <person name="Cohen J."/>
            <person name="Wincker P."/>
        </authorList>
    </citation>
    <scope>NUCLEOTIDE SEQUENCE [LARGE SCALE GENOMIC DNA]</scope>
    <source>
        <strain evidence="11 12">Stock d4-2</strain>
    </source>
</reference>
<dbReference type="Gene3D" id="3.30.200.20">
    <property type="entry name" value="Phosphorylase Kinase, domain 1"/>
    <property type="match status" value="1"/>
</dbReference>
<dbReference type="GeneID" id="5039502"/>
<feature type="compositionally biased region" description="Polar residues" evidence="9">
    <location>
        <begin position="358"/>
        <end position="381"/>
    </location>
</feature>
<evidence type="ECO:0000313" key="11">
    <source>
        <dbReference type="EMBL" id="CAK86325.1"/>
    </source>
</evidence>
<evidence type="ECO:0000256" key="2">
    <source>
        <dbReference type="ARBA" id="ARBA00022527"/>
    </source>
</evidence>
<dbReference type="HOGENOM" id="CLU_000288_181_14_1"/>
<evidence type="ECO:0000256" key="3">
    <source>
        <dbReference type="ARBA" id="ARBA00022679"/>
    </source>
</evidence>
<name>A0DTF8_PARTE</name>
<comment type="catalytic activity">
    <reaction evidence="7">
        <text>L-threonyl-[protein] + ATP = O-phospho-L-threonyl-[protein] + ADP + H(+)</text>
        <dbReference type="Rhea" id="RHEA:46608"/>
        <dbReference type="Rhea" id="RHEA-COMP:11060"/>
        <dbReference type="Rhea" id="RHEA-COMP:11605"/>
        <dbReference type="ChEBI" id="CHEBI:15378"/>
        <dbReference type="ChEBI" id="CHEBI:30013"/>
        <dbReference type="ChEBI" id="CHEBI:30616"/>
        <dbReference type="ChEBI" id="CHEBI:61977"/>
        <dbReference type="ChEBI" id="CHEBI:456216"/>
        <dbReference type="EC" id="2.7.11.24"/>
    </reaction>
</comment>
<dbReference type="AlphaFoldDB" id="A0DTF8"/>
<dbReference type="OrthoDB" id="192887at2759"/>
<dbReference type="InterPro" id="IPR011009">
    <property type="entry name" value="Kinase-like_dom_sf"/>
</dbReference>
<organism evidence="11 12">
    <name type="scientific">Paramecium tetraurelia</name>
    <dbReference type="NCBI Taxonomy" id="5888"/>
    <lineage>
        <taxon>Eukaryota</taxon>
        <taxon>Sar</taxon>
        <taxon>Alveolata</taxon>
        <taxon>Ciliophora</taxon>
        <taxon>Intramacronucleata</taxon>
        <taxon>Oligohymenophorea</taxon>
        <taxon>Peniculida</taxon>
        <taxon>Parameciidae</taxon>
        <taxon>Paramecium</taxon>
    </lineage>
</organism>
<dbReference type="PROSITE" id="PS01351">
    <property type="entry name" value="MAPK"/>
    <property type="match status" value="1"/>
</dbReference>